<name>H0EE96_GLAL7</name>
<proteinExistence type="predicted"/>
<gene>
    <name evidence="1" type="ORF">M7I_0770</name>
</gene>
<reference evidence="1 2" key="1">
    <citation type="journal article" date="2012" name="Eukaryot. Cell">
        <title>Genome sequence of the fungus Glarea lozoyensis: the first genome sequence of a species from the Helotiaceae family.</title>
        <authorList>
            <person name="Youssar L."/>
            <person name="Gruening B.A."/>
            <person name="Erxleben A."/>
            <person name="Guenther S."/>
            <person name="Huettel W."/>
        </authorList>
    </citation>
    <scope>NUCLEOTIDE SEQUENCE [LARGE SCALE GENOMIC DNA]</scope>
    <source>
        <strain evidence="2">ATCC 74030 / MF5533</strain>
    </source>
</reference>
<protein>
    <submittedName>
        <fullName evidence="1">Uncharacterized protein</fullName>
    </submittedName>
</protein>
<dbReference type="InParanoid" id="H0EE96"/>
<dbReference type="EMBL" id="AGUE01000013">
    <property type="protein sequence ID" value="EHL03155.1"/>
    <property type="molecule type" value="Genomic_DNA"/>
</dbReference>
<keyword evidence="2" id="KW-1185">Reference proteome</keyword>
<organism evidence="1 2">
    <name type="scientific">Glarea lozoyensis (strain ATCC 74030 / MF5533)</name>
    <dbReference type="NCBI Taxonomy" id="1104152"/>
    <lineage>
        <taxon>Eukaryota</taxon>
        <taxon>Fungi</taxon>
        <taxon>Dikarya</taxon>
        <taxon>Ascomycota</taxon>
        <taxon>Pezizomycotina</taxon>
        <taxon>Leotiomycetes</taxon>
        <taxon>Helotiales</taxon>
        <taxon>Helotiaceae</taxon>
        <taxon>Glarea</taxon>
    </lineage>
</organism>
<comment type="caution">
    <text evidence="1">The sequence shown here is derived from an EMBL/GenBank/DDBJ whole genome shotgun (WGS) entry which is preliminary data.</text>
</comment>
<sequence>MADEKCFERLKLTGNRIPKEVQQLGAKSIPAIVQNISIKRESQGYL</sequence>
<evidence type="ECO:0000313" key="1">
    <source>
        <dbReference type="EMBL" id="EHL03155.1"/>
    </source>
</evidence>
<evidence type="ECO:0000313" key="2">
    <source>
        <dbReference type="Proteomes" id="UP000005446"/>
    </source>
</evidence>
<dbReference type="Proteomes" id="UP000005446">
    <property type="component" value="Unassembled WGS sequence"/>
</dbReference>
<accession>H0EE96</accession>
<dbReference type="AlphaFoldDB" id="H0EE96"/>
<dbReference type="HOGENOM" id="CLU_3191438_0_0_1"/>